<dbReference type="AlphaFoldDB" id="A0A2N0VGS8"/>
<evidence type="ECO:0000313" key="4">
    <source>
        <dbReference type="EMBL" id="PKD43389.1"/>
    </source>
</evidence>
<evidence type="ECO:0000256" key="2">
    <source>
        <dbReference type="ARBA" id="ARBA00023136"/>
    </source>
</evidence>
<comment type="caution">
    <text evidence="4">The sequence shown here is derived from an EMBL/GenBank/DDBJ whole genome shotgun (WGS) entry which is preliminary data.</text>
</comment>
<keyword evidence="5" id="KW-1185">Reference proteome</keyword>
<evidence type="ECO:0000256" key="3">
    <source>
        <dbReference type="ARBA" id="ARBA00023237"/>
    </source>
</evidence>
<dbReference type="EMBL" id="PISP01000003">
    <property type="protein sequence ID" value="PKD43389.1"/>
    <property type="molecule type" value="Genomic_DNA"/>
</dbReference>
<evidence type="ECO:0008006" key="6">
    <source>
        <dbReference type="Google" id="ProtNLM"/>
    </source>
</evidence>
<proteinExistence type="predicted"/>
<comment type="subcellular location">
    <subcellularLocation>
        <location evidence="1">Cell outer membrane</location>
    </subcellularLocation>
</comment>
<dbReference type="InterPro" id="IPR036942">
    <property type="entry name" value="Beta-barrel_TonB_sf"/>
</dbReference>
<evidence type="ECO:0000313" key="5">
    <source>
        <dbReference type="Proteomes" id="UP000233398"/>
    </source>
</evidence>
<organism evidence="4 5">
    <name type="scientific">Rhodohalobacter barkolensis</name>
    <dbReference type="NCBI Taxonomy" id="2053187"/>
    <lineage>
        <taxon>Bacteria</taxon>
        <taxon>Pseudomonadati</taxon>
        <taxon>Balneolota</taxon>
        <taxon>Balneolia</taxon>
        <taxon>Balneolales</taxon>
        <taxon>Balneolaceae</taxon>
        <taxon>Rhodohalobacter</taxon>
    </lineage>
</organism>
<evidence type="ECO:0000256" key="1">
    <source>
        <dbReference type="ARBA" id="ARBA00004442"/>
    </source>
</evidence>
<dbReference type="SUPFAM" id="SSF56935">
    <property type="entry name" value="Porins"/>
    <property type="match status" value="1"/>
</dbReference>
<dbReference type="Proteomes" id="UP000233398">
    <property type="component" value="Unassembled WGS sequence"/>
</dbReference>
<protein>
    <recommendedName>
        <fullName evidence="6">TonB-dependent receptor</fullName>
    </recommendedName>
</protein>
<reference evidence="4 5" key="1">
    <citation type="submission" date="2017-11" db="EMBL/GenBank/DDBJ databases">
        <title>Rhodohalobacter 15182 sp. nov., isolated from a salt lake.</title>
        <authorList>
            <person name="Han S."/>
        </authorList>
    </citation>
    <scope>NUCLEOTIDE SEQUENCE [LARGE SCALE GENOMIC DNA]</scope>
    <source>
        <strain evidence="4 5">15182</strain>
    </source>
</reference>
<sequence length="588" mass="65681">MNSSEFMNRLLFSAVLIGFTLCMGINVSAQDAQQQSEAQQTLLPEIDPQDIEIRSQFQARFPGLRRQPILGFNPRPRVFQIDPNRTPFFEDEETVVANLPIGVLDRPEPPRYTPLGYSDPQNGFARIGVGSYLSPEADIYAVGRINDKNRISASLNHLSTDGHLEDFTDSFRNTELGLRSVHLVSEKTTVQTKLGVKSKFNHYPGMILQDGTPGDDNTRIEAYGAYGGFDVNVAQTSLSGVRVALDGFSNQFDLTSDRPQLEGDAIEWGINGLAEYSRLGSNIEEVHRLRLATSAGGFDPLSLESGSWSVTKATAHYERLFNYNTEVKAGAGFSGVTDAVNDFSLYPVANLTVTHNLFAGLDLKGHLSATPKHRNVGDIYSENRFIDFNSPMEHQYEWLGLAEIHIEPVSGTTFSGGVSYQNIKNYLYYSRNDNVLNEGAVVPPILTERYYGLNFENANIFKIYGSFSQDLKPDVIWIQADGAWQRPRLSNDEKIPFIESLNIKGTVAIRPFKQLVVEGWSEYVGSRDDSDGNSLSSFFMMGARFEVSLGERLGVYGKLVNLLDEEYELWQGYPERGFQGYIGITYLF</sequence>
<dbReference type="GO" id="GO:0009279">
    <property type="term" value="C:cell outer membrane"/>
    <property type="evidence" value="ECO:0007669"/>
    <property type="project" value="UniProtKB-SubCell"/>
</dbReference>
<keyword evidence="2" id="KW-0472">Membrane</keyword>
<accession>A0A2N0VGS8</accession>
<dbReference type="Gene3D" id="2.40.170.20">
    <property type="entry name" value="TonB-dependent receptor, beta-barrel domain"/>
    <property type="match status" value="1"/>
</dbReference>
<gene>
    <name evidence="4" type="ORF">CWD77_12345</name>
</gene>
<keyword evidence="3" id="KW-0998">Cell outer membrane</keyword>
<name>A0A2N0VGS8_9BACT</name>